<feature type="transmembrane region" description="Helical" evidence="1">
    <location>
        <begin position="140"/>
        <end position="160"/>
    </location>
</feature>
<dbReference type="EMBL" id="CP049866">
    <property type="protein sequence ID" value="QIK76645.1"/>
    <property type="molecule type" value="Genomic_DNA"/>
</dbReference>
<dbReference type="AlphaFoldDB" id="A0A6G7YIS9"/>
<feature type="transmembrane region" description="Helical" evidence="1">
    <location>
        <begin position="102"/>
        <end position="119"/>
    </location>
</feature>
<accession>A0A6G7YIS9</accession>
<protein>
    <submittedName>
        <fullName evidence="2">Uncharacterized protein</fullName>
    </submittedName>
</protein>
<feature type="transmembrane region" description="Helical" evidence="1">
    <location>
        <begin position="236"/>
        <end position="257"/>
    </location>
</feature>
<feature type="transmembrane region" description="Helical" evidence="1">
    <location>
        <begin position="180"/>
        <end position="198"/>
    </location>
</feature>
<feature type="transmembrane region" description="Helical" evidence="1">
    <location>
        <begin position="205"/>
        <end position="224"/>
    </location>
</feature>
<keyword evidence="1" id="KW-0812">Transmembrane</keyword>
<gene>
    <name evidence="2" type="ORF">G7071_15655</name>
</gene>
<name>A0A6G7YIS9_9ACTN</name>
<evidence type="ECO:0000313" key="3">
    <source>
        <dbReference type="Proteomes" id="UP000502035"/>
    </source>
</evidence>
<keyword evidence="3" id="KW-1185">Reference proteome</keyword>
<organism evidence="2 3">
    <name type="scientific">Nocardioides piscis</name>
    <dbReference type="NCBI Taxonomy" id="2714938"/>
    <lineage>
        <taxon>Bacteria</taxon>
        <taxon>Bacillati</taxon>
        <taxon>Actinomycetota</taxon>
        <taxon>Actinomycetes</taxon>
        <taxon>Propionibacteriales</taxon>
        <taxon>Nocardioidaceae</taxon>
        <taxon>Nocardioides</taxon>
    </lineage>
</organism>
<reference evidence="2 3" key="1">
    <citation type="submission" date="2020-03" db="EMBL/GenBank/DDBJ databases">
        <title>Nocardioides sp. nov., isolated from fish.</title>
        <authorList>
            <person name="Hyun D.-W."/>
            <person name="Bae J.-W."/>
        </authorList>
    </citation>
    <scope>NUCLEOTIDE SEQUENCE [LARGE SCALE GENOMIC DNA]</scope>
    <source>
        <strain evidence="2 3">HDW12A</strain>
    </source>
</reference>
<evidence type="ECO:0000313" key="2">
    <source>
        <dbReference type="EMBL" id="QIK76645.1"/>
    </source>
</evidence>
<dbReference type="RefSeq" id="WP_166320280.1">
    <property type="nucleotide sequence ID" value="NZ_CP049866.1"/>
</dbReference>
<evidence type="ECO:0000256" key="1">
    <source>
        <dbReference type="SAM" id="Phobius"/>
    </source>
</evidence>
<keyword evidence="1" id="KW-0472">Membrane</keyword>
<dbReference type="KEGG" id="npi:G7071_15655"/>
<proteinExistence type="predicted"/>
<dbReference type="Proteomes" id="UP000502035">
    <property type="component" value="Chromosome"/>
</dbReference>
<feature type="transmembrane region" description="Helical" evidence="1">
    <location>
        <begin position="12"/>
        <end position="32"/>
    </location>
</feature>
<keyword evidence="1" id="KW-1133">Transmembrane helix</keyword>
<sequence length="290" mass="30225">MRWTTRDGRQPAVRGVAAASALFWGLLFFGVIDLLVPVQETFGFHEAYLLETGWGVLYTFLVSAAFVVLVVRPTLVMPVVQLAIVAASLAGTAVAAGSWIQLAPAVLLALSCWAVVALAHGRPRHLVVRRSRRPDPWVGVLAVGSVPPAVLFAVDMVAGFRQRRPPLDDDTWGIDHWPTQAAMALAVAAAAVAVAVGIRARWSGAAASAGCVAVAAGWFGYWSGAYPGHAGSAGEAGGLALIGWAVAFVVVVSWRLVVRAGEAGPRGGVVADPVALSRSSRSRRPPASAE</sequence>
<feature type="transmembrane region" description="Helical" evidence="1">
    <location>
        <begin position="78"/>
        <end position="96"/>
    </location>
</feature>
<feature type="transmembrane region" description="Helical" evidence="1">
    <location>
        <begin position="52"/>
        <end position="71"/>
    </location>
</feature>